<keyword evidence="2" id="KW-1185">Reference proteome</keyword>
<accession>A0A2G5B8M5</accession>
<dbReference type="OrthoDB" id="4062651at2759"/>
<organism evidence="1 2">
    <name type="scientific">Coemansia reversa (strain ATCC 12441 / NRRL 1564)</name>
    <dbReference type="NCBI Taxonomy" id="763665"/>
    <lineage>
        <taxon>Eukaryota</taxon>
        <taxon>Fungi</taxon>
        <taxon>Fungi incertae sedis</taxon>
        <taxon>Zoopagomycota</taxon>
        <taxon>Kickxellomycotina</taxon>
        <taxon>Kickxellomycetes</taxon>
        <taxon>Kickxellales</taxon>
        <taxon>Kickxellaceae</taxon>
        <taxon>Coemansia</taxon>
    </lineage>
</organism>
<protein>
    <submittedName>
        <fullName evidence="1">Uncharacterized protein</fullName>
    </submittedName>
</protein>
<evidence type="ECO:0000313" key="1">
    <source>
        <dbReference type="EMBL" id="PIA15383.1"/>
    </source>
</evidence>
<reference evidence="1 2" key="1">
    <citation type="journal article" date="2015" name="Genome Biol. Evol.">
        <title>Phylogenomic analyses indicate that early fungi evolved digesting cell walls of algal ancestors of land plants.</title>
        <authorList>
            <person name="Chang Y."/>
            <person name="Wang S."/>
            <person name="Sekimoto S."/>
            <person name="Aerts A.L."/>
            <person name="Choi C."/>
            <person name="Clum A."/>
            <person name="LaButti K.M."/>
            <person name="Lindquist E.A."/>
            <person name="Yee Ngan C."/>
            <person name="Ohm R.A."/>
            <person name="Salamov A.A."/>
            <person name="Grigoriev I.V."/>
            <person name="Spatafora J.W."/>
            <person name="Berbee M.L."/>
        </authorList>
    </citation>
    <scope>NUCLEOTIDE SEQUENCE [LARGE SCALE GENOMIC DNA]</scope>
    <source>
        <strain evidence="1 2">NRRL 1564</strain>
    </source>
</reference>
<dbReference type="AlphaFoldDB" id="A0A2G5B8M5"/>
<sequence length="361" mass="41220">MECTEGVKCSHFSKNCLDALEIIRGRGRVLACIERKIASTVAAKSHFYTYEVRITIREGDGHWYHYCINENNWQQPQKIIVRQQDIFPSALNPRLKIFSPRTECERQRAEIKPLNPAYIGWVPNIKLRFYREILVHQMLDELKIPGIGKYFGCVVENGLVTGIAYRRYSWTLNQALAANVPCHYINSKGLVDATTAMQQLGVMNSPINPESVVLDRKMCLVLTNVECAFESNWCGGTKALAMVAPKYTPVNHSYDYLRGYDSPLNLIFAKLCSAVHINTQPNMQHSSTVQNSCGRSACICSGPLKRSTSFQHLPPALKHHLWISASDLSKDNFDKRRLYNKHNLQLQKQVSSKYLFDKFSW</sequence>
<evidence type="ECO:0000313" key="2">
    <source>
        <dbReference type="Proteomes" id="UP000242474"/>
    </source>
</evidence>
<dbReference type="Proteomes" id="UP000242474">
    <property type="component" value="Unassembled WGS sequence"/>
</dbReference>
<gene>
    <name evidence="1" type="ORF">COEREDRAFT_87998</name>
</gene>
<name>A0A2G5B8M5_COERN</name>
<dbReference type="EMBL" id="KZ303508">
    <property type="protein sequence ID" value="PIA15383.1"/>
    <property type="molecule type" value="Genomic_DNA"/>
</dbReference>
<proteinExistence type="predicted"/>